<evidence type="ECO:0008006" key="3">
    <source>
        <dbReference type="Google" id="ProtNLM"/>
    </source>
</evidence>
<accession>A0A444HDY3</accession>
<reference evidence="1 2" key="1">
    <citation type="submission" date="2019-01" db="EMBL/GenBank/DDBJ databases">
        <title>Flavobacterium sp. nov.,isolated from freshwater.</title>
        <authorList>
            <person name="Zhang R."/>
            <person name="Du Z.-J."/>
        </authorList>
    </citation>
    <scope>NUCLEOTIDE SEQUENCE [LARGE SCALE GENOMIC DNA]</scope>
    <source>
        <strain evidence="1 2">1E403</strain>
    </source>
</reference>
<organism evidence="1 2">
    <name type="scientific">Flavobacterium cerinum</name>
    <dbReference type="NCBI Taxonomy" id="2502784"/>
    <lineage>
        <taxon>Bacteria</taxon>
        <taxon>Pseudomonadati</taxon>
        <taxon>Bacteroidota</taxon>
        <taxon>Flavobacteriia</taxon>
        <taxon>Flavobacteriales</taxon>
        <taxon>Flavobacteriaceae</taxon>
        <taxon>Flavobacterium</taxon>
    </lineage>
</organism>
<dbReference type="AlphaFoldDB" id="A0A444HDY3"/>
<protein>
    <recommendedName>
        <fullName evidence="3">GNAT family N-acetyltransferase</fullName>
    </recommendedName>
</protein>
<proteinExistence type="predicted"/>
<gene>
    <name evidence="1" type="ORF">EPI11_04540</name>
</gene>
<dbReference type="OrthoDB" id="1348966at2"/>
<dbReference type="EMBL" id="SBII01000002">
    <property type="protein sequence ID" value="RWX02492.1"/>
    <property type="molecule type" value="Genomic_DNA"/>
</dbReference>
<dbReference type="Proteomes" id="UP000287527">
    <property type="component" value="Unassembled WGS sequence"/>
</dbReference>
<keyword evidence="2" id="KW-1185">Reference proteome</keyword>
<evidence type="ECO:0000313" key="1">
    <source>
        <dbReference type="EMBL" id="RWX02492.1"/>
    </source>
</evidence>
<dbReference type="RefSeq" id="WP_128388764.1">
    <property type="nucleotide sequence ID" value="NZ_SBII01000002.1"/>
</dbReference>
<comment type="caution">
    <text evidence="1">The sequence shown here is derived from an EMBL/GenBank/DDBJ whole genome shotgun (WGS) entry which is preliminary data.</text>
</comment>
<evidence type="ECO:0000313" key="2">
    <source>
        <dbReference type="Proteomes" id="UP000287527"/>
    </source>
</evidence>
<sequence>MSIIIKFIVASEDNAHRVSKMAIDHYTRIDQQKDIHKEYSVSTFLNSANSFTREWLMSFNVTGEEENREEQPLAFMELVSANIPKEAEGGKPLYIEKSIYATNGEGLKEVLNRAIEIAKQRRHDVLWAEIPRTDAKVKEVYEALGFEDAGITGDKQLLKKAV</sequence>
<name>A0A444HDY3_9FLAO</name>